<dbReference type="EMBL" id="VJZA01000005">
    <property type="protein sequence ID" value="TVT24694.1"/>
    <property type="molecule type" value="Genomic_DNA"/>
</dbReference>
<keyword evidence="1" id="KW-0472">Membrane</keyword>
<keyword evidence="1" id="KW-1133">Transmembrane helix</keyword>
<feature type="transmembrane region" description="Helical" evidence="1">
    <location>
        <begin position="30"/>
        <end position="63"/>
    </location>
</feature>
<keyword evidence="1" id="KW-0812">Transmembrane</keyword>
<organism evidence="2 3">
    <name type="scientific">Amycolatopsis acidiphila</name>
    <dbReference type="NCBI Taxonomy" id="715473"/>
    <lineage>
        <taxon>Bacteria</taxon>
        <taxon>Bacillati</taxon>
        <taxon>Actinomycetota</taxon>
        <taxon>Actinomycetes</taxon>
        <taxon>Pseudonocardiales</taxon>
        <taxon>Pseudonocardiaceae</taxon>
        <taxon>Amycolatopsis</taxon>
    </lineage>
</organism>
<sequence>MPLTMSGSTLVSVGVPRKSGPVPMGPSRVLALVVLTAGIVAAGATAGPWWFLFGCTIFALLFFGDDSTAG</sequence>
<accession>A0A558AKA4</accession>
<dbReference type="AlphaFoldDB" id="A0A558AKA4"/>
<name>A0A558AKA4_9PSEU</name>
<gene>
    <name evidence="2" type="ORF">FNH06_04685</name>
</gene>
<proteinExistence type="predicted"/>
<evidence type="ECO:0000313" key="2">
    <source>
        <dbReference type="EMBL" id="TVT24694.1"/>
    </source>
</evidence>
<evidence type="ECO:0000313" key="3">
    <source>
        <dbReference type="Proteomes" id="UP000318578"/>
    </source>
</evidence>
<reference evidence="2 3" key="1">
    <citation type="submission" date="2019-07" db="EMBL/GenBank/DDBJ databases">
        <title>New species of Amycolatopsis and Streptomyces.</title>
        <authorList>
            <person name="Duangmal K."/>
            <person name="Teo W.F.A."/>
            <person name="Lipun K."/>
        </authorList>
    </citation>
    <scope>NUCLEOTIDE SEQUENCE [LARGE SCALE GENOMIC DNA]</scope>
    <source>
        <strain evidence="2 3">JCM 30562</strain>
    </source>
</reference>
<keyword evidence="3" id="KW-1185">Reference proteome</keyword>
<protein>
    <submittedName>
        <fullName evidence="2">Uncharacterized protein</fullName>
    </submittedName>
</protein>
<comment type="caution">
    <text evidence="2">The sequence shown here is derived from an EMBL/GenBank/DDBJ whole genome shotgun (WGS) entry which is preliminary data.</text>
</comment>
<dbReference type="RefSeq" id="WP_144634146.1">
    <property type="nucleotide sequence ID" value="NZ_BNAX01000004.1"/>
</dbReference>
<evidence type="ECO:0000256" key="1">
    <source>
        <dbReference type="SAM" id="Phobius"/>
    </source>
</evidence>
<dbReference type="Proteomes" id="UP000318578">
    <property type="component" value="Unassembled WGS sequence"/>
</dbReference>